<evidence type="ECO:0000313" key="2">
    <source>
        <dbReference type="Proteomes" id="UP000244978"/>
    </source>
</evidence>
<dbReference type="AlphaFoldDB" id="A0A2U1T386"/>
<dbReference type="SUPFAM" id="SSF52540">
    <property type="entry name" value="P-loop containing nucleoside triphosphate hydrolases"/>
    <property type="match status" value="1"/>
</dbReference>
<dbReference type="GO" id="GO:0005524">
    <property type="term" value="F:ATP binding"/>
    <property type="evidence" value="ECO:0007669"/>
    <property type="project" value="UniProtKB-KW"/>
</dbReference>
<accession>A0A2U1T386</accession>
<keyword evidence="1" id="KW-0067">ATP-binding</keyword>
<keyword evidence="2" id="KW-1185">Reference proteome</keyword>
<dbReference type="InterPro" id="IPR027417">
    <property type="entry name" value="P-loop_NTPase"/>
</dbReference>
<name>A0A2U1T386_9MICO</name>
<organism evidence="1 2">
    <name type="scientific">Homoserinimonas hongtaonis</name>
    <dbReference type="NCBI Taxonomy" id="2079791"/>
    <lineage>
        <taxon>Bacteria</taxon>
        <taxon>Bacillati</taxon>
        <taxon>Actinomycetota</taxon>
        <taxon>Actinomycetes</taxon>
        <taxon>Micrococcales</taxon>
        <taxon>Microbacteriaceae</taxon>
        <taxon>Homoserinimonas</taxon>
    </lineage>
</organism>
<dbReference type="NCBIfam" id="NF005115">
    <property type="entry name" value="PRK06547.1"/>
    <property type="match status" value="1"/>
</dbReference>
<dbReference type="EMBL" id="QEEX01000001">
    <property type="protein sequence ID" value="PWB98351.1"/>
    <property type="molecule type" value="Genomic_DNA"/>
</dbReference>
<dbReference type="Proteomes" id="UP000244978">
    <property type="component" value="Unassembled WGS sequence"/>
</dbReference>
<protein>
    <submittedName>
        <fullName evidence="1">ATP-binding protein</fullName>
    </submittedName>
</protein>
<dbReference type="Gene3D" id="3.40.50.300">
    <property type="entry name" value="P-loop containing nucleotide triphosphate hydrolases"/>
    <property type="match status" value="1"/>
</dbReference>
<keyword evidence="1" id="KW-0547">Nucleotide-binding</keyword>
<comment type="caution">
    <text evidence="1">The sequence shown here is derived from an EMBL/GenBank/DDBJ whole genome shotgun (WGS) entry which is preliminary data.</text>
</comment>
<gene>
    <name evidence="1" type="ORF">DF220_00745</name>
</gene>
<sequence length="174" mass="18835">MLAALGERQPAPSTPVVLIDGRSGSGKSTVAGQLAAEIPGSQLVRLDDLYPGWDGLDAGSLQVVTSVFDAVNPGWVRWDWQADAAAECHSLDAARPLIVEGCGALSRAAREKATLGVWIECPEPIRKRRALDRDGETYAPHWDRWAEQESRFIAREHPQTIADLVITEGEPISG</sequence>
<evidence type="ECO:0000313" key="1">
    <source>
        <dbReference type="EMBL" id="PWB98351.1"/>
    </source>
</evidence>
<proteinExistence type="predicted"/>
<reference evidence="2" key="1">
    <citation type="submission" date="2018-04" db="EMBL/GenBank/DDBJ databases">
        <authorList>
            <person name="Liu S."/>
            <person name="Wang Z."/>
            <person name="Li J."/>
        </authorList>
    </citation>
    <scope>NUCLEOTIDE SEQUENCE [LARGE SCALE GENOMIC DNA]</scope>
    <source>
        <strain evidence="2">S1194</strain>
    </source>
</reference>
<dbReference type="Pfam" id="PF13238">
    <property type="entry name" value="AAA_18"/>
    <property type="match status" value="1"/>
</dbReference>